<dbReference type="PATRIC" id="fig|29422.6.peg.1526"/>
<accession>A0A0W0SLD9</accession>
<name>A0A0W0SLD9_9GAMM</name>
<proteinExistence type="predicted"/>
<dbReference type="OrthoDB" id="5650641at2"/>
<keyword evidence="2" id="KW-1185">Reference proteome</keyword>
<dbReference type="STRING" id="29422.Lbru_1442"/>
<gene>
    <name evidence="1" type="ORF">Lbru_1442</name>
</gene>
<evidence type="ECO:0000313" key="1">
    <source>
        <dbReference type="EMBL" id="KTC84081.1"/>
    </source>
</evidence>
<protein>
    <submittedName>
        <fullName evidence="1">Uncharacterized protein</fullName>
    </submittedName>
</protein>
<sequence length="348" mass="40348">MKRKFDTCANNQGTEAETYINYVKLNKTVILVRNWIKHKNILISTPCNEKFHSVYSIAKLVDNKNPLPLMMPGVYFDANYCSTNYESWEELYLKDDIFISLENLHHSHPQAFSLETVFLSNKYNGFLRTNLRYDDIQLTTMSKYDQERFLIQLKKRYPSYYKDYLDAQPSINALLAINKHKLDYILNTVETMLVLSCHKGGLRTTSLPDSLTDLLSAYGYQLLIQILSENLSENERRGLKNLWAKNIHNQSEKSVQDLIDSALSGSCTTTLGLYWLGLIRGVRQNFSFTFNEVFLDQIYDNFVANNPMESAKISKALFMACIKENMRYIATEMLNPVDEQRVSVTTMF</sequence>
<dbReference type="AlphaFoldDB" id="A0A0W0SLD9"/>
<evidence type="ECO:0000313" key="2">
    <source>
        <dbReference type="Proteomes" id="UP000054742"/>
    </source>
</evidence>
<organism evidence="1 2">
    <name type="scientific">Legionella brunensis</name>
    <dbReference type="NCBI Taxonomy" id="29422"/>
    <lineage>
        <taxon>Bacteria</taxon>
        <taxon>Pseudomonadati</taxon>
        <taxon>Pseudomonadota</taxon>
        <taxon>Gammaproteobacteria</taxon>
        <taxon>Legionellales</taxon>
        <taxon>Legionellaceae</taxon>
        <taxon>Legionella</taxon>
    </lineage>
</organism>
<comment type="caution">
    <text evidence="1">The sequence shown here is derived from an EMBL/GenBank/DDBJ whole genome shotgun (WGS) entry which is preliminary data.</text>
</comment>
<reference evidence="1 2" key="1">
    <citation type="submission" date="2015-11" db="EMBL/GenBank/DDBJ databases">
        <title>Genomic analysis of 38 Legionella species identifies large and diverse effector repertoires.</title>
        <authorList>
            <person name="Burstein D."/>
            <person name="Amaro F."/>
            <person name="Zusman T."/>
            <person name="Lifshitz Z."/>
            <person name="Cohen O."/>
            <person name="Gilbert J.A."/>
            <person name="Pupko T."/>
            <person name="Shuman H.A."/>
            <person name="Segal G."/>
        </authorList>
    </citation>
    <scope>NUCLEOTIDE SEQUENCE [LARGE SCALE GENOMIC DNA]</scope>
    <source>
        <strain evidence="1 2">ATCC 43878</strain>
    </source>
</reference>
<dbReference type="RefSeq" id="WP_058441516.1">
    <property type="nucleotide sequence ID" value="NZ_CAAAHU010000003.1"/>
</dbReference>
<dbReference type="EMBL" id="LNXV01000011">
    <property type="protein sequence ID" value="KTC84081.1"/>
    <property type="molecule type" value="Genomic_DNA"/>
</dbReference>
<dbReference type="Proteomes" id="UP000054742">
    <property type="component" value="Unassembled WGS sequence"/>
</dbReference>